<keyword evidence="1" id="KW-0489">Methyltransferase</keyword>
<keyword evidence="1" id="KW-0808">Transferase</keyword>
<organism evidence="1 2">
    <name type="scientific">Bailinhaonella thermotolerans</name>
    <dbReference type="NCBI Taxonomy" id="1070861"/>
    <lineage>
        <taxon>Bacteria</taxon>
        <taxon>Bacillati</taxon>
        <taxon>Actinomycetota</taxon>
        <taxon>Actinomycetes</taxon>
        <taxon>Streptosporangiales</taxon>
        <taxon>Streptosporangiaceae</taxon>
        <taxon>Bailinhaonella</taxon>
    </lineage>
</organism>
<name>A0A3A4APD0_9ACTN</name>
<keyword evidence="2" id="KW-1185">Reference proteome</keyword>
<accession>A0A3A4APD0</accession>
<comment type="caution">
    <text evidence="1">The sequence shown here is derived from an EMBL/GenBank/DDBJ whole genome shotgun (WGS) entry which is preliminary data.</text>
</comment>
<dbReference type="EMBL" id="QZEY01000027">
    <property type="protein sequence ID" value="RJL21125.1"/>
    <property type="molecule type" value="Genomic_DNA"/>
</dbReference>
<dbReference type="PIRSF" id="PIRSF017393">
    <property type="entry name" value="MTase_SAV2177"/>
    <property type="match status" value="1"/>
</dbReference>
<proteinExistence type="predicted"/>
<dbReference type="Gene3D" id="3.40.50.150">
    <property type="entry name" value="Vaccinia Virus protein VP39"/>
    <property type="match status" value="1"/>
</dbReference>
<dbReference type="AlphaFoldDB" id="A0A3A4APD0"/>
<dbReference type="RefSeq" id="WP_119931586.1">
    <property type="nucleotide sequence ID" value="NZ_QZEY01000027.1"/>
</dbReference>
<dbReference type="OrthoDB" id="5175904at2"/>
<sequence>MEKVPPGVNPTVPNVARVYDYWLDGKNNYAVDRAIVEASNKVLPDAPQMARANREFLGRVVRYLAQSGIRQFFDLGSGLPTEQNVHQVAQAIAPEARVVYVDYDPVVLAHGRALLADNGSTRIVTADVRRPEEVVHHPDVAGFIDFRRPVALLMFGILHHFNDNERPHDVAAYLRTELAPGSYLAMSNFHTPGPDMPEVHAKLSEMERIGQEQVGSVRFRTRDELMAYFGDFELLDPGLVPLPEWRPDGTETAQMADGYHGILGGVARKPW</sequence>
<evidence type="ECO:0000313" key="1">
    <source>
        <dbReference type="EMBL" id="RJL21125.1"/>
    </source>
</evidence>
<dbReference type="Pfam" id="PF04672">
    <property type="entry name" value="Methyltransf_19"/>
    <property type="match status" value="1"/>
</dbReference>
<gene>
    <name evidence="1" type="ORF">D5H75_38615</name>
</gene>
<dbReference type="InterPro" id="IPR006764">
    <property type="entry name" value="SAM_dep_MeTrfase_SAV2177_type"/>
</dbReference>
<dbReference type="GO" id="GO:0008168">
    <property type="term" value="F:methyltransferase activity"/>
    <property type="evidence" value="ECO:0007669"/>
    <property type="project" value="UniProtKB-KW"/>
</dbReference>
<dbReference type="SUPFAM" id="SSF53335">
    <property type="entry name" value="S-adenosyl-L-methionine-dependent methyltransferases"/>
    <property type="match status" value="1"/>
</dbReference>
<dbReference type="Proteomes" id="UP000265768">
    <property type="component" value="Unassembled WGS sequence"/>
</dbReference>
<protein>
    <submittedName>
        <fullName evidence="1">SAM-dependent methyltransferase</fullName>
    </submittedName>
</protein>
<dbReference type="InterPro" id="IPR029063">
    <property type="entry name" value="SAM-dependent_MTases_sf"/>
</dbReference>
<reference evidence="1 2" key="1">
    <citation type="submission" date="2018-09" db="EMBL/GenBank/DDBJ databases">
        <title>YIM 75507 draft genome.</title>
        <authorList>
            <person name="Tang S."/>
            <person name="Feng Y."/>
        </authorList>
    </citation>
    <scope>NUCLEOTIDE SEQUENCE [LARGE SCALE GENOMIC DNA]</scope>
    <source>
        <strain evidence="1 2">YIM 75507</strain>
    </source>
</reference>
<dbReference type="GO" id="GO:0032259">
    <property type="term" value="P:methylation"/>
    <property type="evidence" value="ECO:0007669"/>
    <property type="project" value="UniProtKB-KW"/>
</dbReference>
<evidence type="ECO:0000313" key="2">
    <source>
        <dbReference type="Proteomes" id="UP000265768"/>
    </source>
</evidence>